<evidence type="ECO:0000313" key="12">
    <source>
        <dbReference type="Proteomes" id="UP000193467"/>
    </source>
</evidence>
<dbReference type="FunFam" id="3.90.920.10:FF:000003">
    <property type="entry name" value="DNA primase"/>
    <property type="match status" value="1"/>
</dbReference>
<comment type="caution">
    <text evidence="11">The sequence shown here is derived from an EMBL/GenBank/DDBJ whole genome shotgun (WGS) entry which is preliminary data.</text>
</comment>
<dbReference type="Pfam" id="PF01896">
    <property type="entry name" value="DNA_primase_S"/>
    <property type="match status" value="1"/>
</dbReference>
<dbReference type="GO" id="GO:0046872">
    <property type="term" value="F:metal ion binding"/>
    <property type="evidence" value="ECO:0007669"/>
    <property type="project" value="UniProtKB-KW"/>
</dbReference>
<dbReference type="InParanoid" id="A0A1Y2G3X8"/>
<dbReference type="NCBIfam" id="TIGR00335">
    <property type="entry name" value="primase_sml"/>
    <property type="match status" value="1"/>
</dbReference>
<keyword evidence="5" id="KW-0548">Nucleotidyltransferase</keyword>
<dbReference type="Proteomes" id="UP000193467">
    <property type="component" value="Unassembled WGS sequence"/>
</dbReference>
<organism evidence="11 12">
    <name type="scientific">Leucosporidium creatinivorum</name>
    <dbReference type="NCBI Taxonomy" id="106004"/>
    <lineage>
        <taxon>Eukaryota</taxon>
        <taxon>Fungi</taxon>
        <taxon>Dikarya</taxon>
        <taxon>Basidiomycota</taxon>
        <taxon>Pucciniomycotina</taxon>
        <taxon>Microbotryomycetes</taxon>
        <taxon>Leucosporidiales</taxon>
        <taxon>Leucosporidium</taxon>
    </lineage>
</organism>
<evidence type="ECO:0000256" key="3">
    <source>
        <dbReference type="ARBA" id="ARBA00022515"/>
    </source>
</evidence>
<evidence type="ECO:0000256" key="2">
    <source>
        <dbReference type="ARBA" id="ARBA00022478"/>
    </source>
</evidence>
<keyword evidence="4 10" id="KW-0808">Transferase</keyword>
<protein>
    <recommendedName>
        <fullName evidence="10">DNA primase</fullName>
        <ecNumber evidence="10">2.7.7.-</ecNumber>
    </recommendedName>
</protein>
<gene>
    <name evidence="11" type="ORF">BCR35DRAFT_298123</name>
</gene>
<dbReference type="PANTHER" id="PTHR10536">
    <property type="entry name" value="DNA PRIMASE SMALL SUBUNIT"/>
    <property type="match status" value="1"/>
</dbReference>
<dbReference type="EMBL" id="MCGR01000001">
    <property type="protein sequence ID" value="ORY92646.1"/>
    <property type="molecule type" value="Genomic_DNA"/>
</dbReference>
<reference evidence="11 12" key="1">
    <citation type="submission" date="2016-07" db="EMBL/GenBank/DDBJ databases">
        <title>Pervasive Adenine N6-methylation of Active Genes in Fungi.</title>
        <authorList>
            <consortium name="DOE Joint Genome Institute"/>
            <person name="Mondo S.J."/>
            <person name="Dannebaum R.O."/>
            <person name="Kuo R.C."/>
            <person name="Labutti K."/>
            <person name="Haridas S."/>
            <person name="Kuo A."/>
            <person name="Salamov A."/>
            <person name="Ahrendt S.R."/>
            <person name="Lipzen A."/>
            <person name="Sullivan W."/>
            <person name="Andreopoulos W.B."/>
            <person name="Clum A."/>
            <person name="Lindquist E."/>
            <person name="Daum C."/>
            <person name="Ramamoorthy G.K."/>
            <person name="Gryganskyi A."/>
            <person name="Culley D."/>
            <person name="Magnuson J.K."/>
            <person name="James T.Y."/>
            <person name="O'Malley M.A."/>
            <person name="Stajich J.E."/>
            <person name="Spatafora J.W."/>
            <person name="Visel A."/>
            <person name="Grigoriev I.V."/>
        </authorList>
    </citation>
    <scope>NUCLEOTIDE SEQUENCE [LARGE SCALE GENOMIC DNA]</scope>
    <source>
        <strain evidence="11 12">62-1032</strain>
    </source>
</reference>
<dbReference type="GO" id="GO:0006269">
    <property type="term" value="P:DNA replication, synthesis of primer"/>
    <property type="evidence" value="ECO:0007669"/>
    <property type="project" value="UniProtKB-KW"/>
</dbReference>
<evidence type="ECO:0000256" key="10">
    <source>
        <dbReference type="RuleBase" id="RU003514"/>
    </source>
</evidence>
<evidence type="ECO:0000256" key="6">
    <source>
        <dbReference type="ARBA" id="ARBA00022705"/>
    </source>
</evidence>
<keyword evidence="2 10" id="KW-0240">DNA-directed RNA polymerase</keyword>
<evidence type="ECO:0000256" key="9">
    <source>
        <dbReference type="ARBA" id="ARBA00023163"/>
    </source>
</evidence>
<dbReference type="STRING" id="106004.A0A1Y2G3X8"/>
<dbReference type="InterPro" id="IPR002755">
    <property type="entry name" value="DNA_primase_S"/>
</dbReference>
<comment type="similarity">
    <text evidence="1 10">Belongs to the eukaryotic-type primase small subunit family.</text>
</comment>
<dbReference type="SUPFAM" id="SSF56747">
    <property type="entry name" value="Prim-pol domain"/>
    <property type="match status" value="1"/>
</dbReference>
<dbReference type="OrthoDB" id="19606at2759"/>
<dbReference type="CDD" id="cd04860">
    <property type="entry name" value="AE_Prim_S"/>
    <property type="match status" value="1"/>
</dbReference>
<dbReference type="InterPro" id="IPR014052">
    <property type="entry name" value="DNA_primase_ssu_euk/arc"/>
</dbReference>
<keyword evidence="9" id="KW-0804">Transcription</keyword>
<dbReference type="EC" id="2.7.7.-" evidence="10"/>
<keyword evidence="7" id="KW-0479">Metal-binding</keyword>
<evidence type="ECO:0000256" key="7">
    <source>
        <dbReference type="ARBA" id="ARBA00022723"/>
    </source>
</evidence>
<evidence type="ECO:0000256" key="4">
    <source>
        <dbReference type="ARBA" id="ARBA00022679"/>
    </source>
</evidence>
<dbReference type="AlphaFoldDB" id="A0A1Y2G3X8"/>
<keyword evidence="6 10" id="KW-0235">DNA replication</keyword>
<dbReference type="GO" id="GO:0003899">
    <property type="term" value="F:DNA-directed RNA polymerase activity"/>
    <property type="evidence" value="ECO:0007669"/>
    <property type="project" value="InterPro"/>
</dbReference>
<proteinExistence type="inferred from homology"/>
<evidence type="ECO:0000313" key="11">
    <source>
        <dbReference type="EMBL" id="ORY92646.1"/>
    </source>
</evidence>
<accession>A0A1Y2G3X8</accession>
<evidence type="ECO:0000256" key="5">
    <source>
        <dbReference type="ARBA" id="ARBA00022695"/>
    </source>
</evidence>
<keyword evidence="8" id="KW-0862">Zinc</keyword>
<dbReference type="GO" id="GO:0005658">
    <property type="term" value="C:alpha DNA polymerase:primase complex"/>
    <property type="evidence" value="ECO:0007669"/>
    <property type="project" value="UniProtKB-ARBA"/>
</dbReference>
<dbReference type="Gene3D" id="3.90.920.10">
    <property type="entry name" value="DNA primase, PRIM domain"/>
    <property type="match status" value="1"/>
</dbReference>
<evidence type="ECO:0000256" key="1">
    <source>
        <dbReference type="ARBA" id="ARBA00009762"/>
    </source>
</evidence>
<evidence type="ECO:0000256" key="8">
    <source>
        <dbReference type="ARBA" id="ARBA00022833"/>
    </source>
</evidence>
<keyword evidence="12" id="KW-1185">Reference proteome</keyword>
<dbReference type="FunCoup" id="A0A1Y2G3X8">
    <property type="interactions" value="80"/>
</dbReference>
<keyword evidence="3 10" id="KW-0639">Primosome</keyword>
<name>A0A1Y2G3X8_9BASI</name>
<sequence length="452" mass="51837">MPGLPPHNTAVKAEDGPALDDLFADDDKPKLPSAEATLATMSDLSNPFVMLTYYRRCFPFKQLFLWLNHGQVPTRQFTHREFAMNLPNDVYIRYNSYANAEEMKKDVVRLNPARFEIGPVYSGRPKDKKVLMKNAFKPLLRELVFDIDMTDYDSIRTCCKDKAMCKRCWRFISMAVKVLDETLRNDFGFNHLLWVYSGRRGIHCWVSDPAALALSDDQRRAIVNYIEVIKGGAKQDKKVNLPRPLHPSMLRALETLNNYFPRVVLEDQDCFKDPEQWETILALLPDRKHAEELKKEFEATPSKASAERWKSLLQIKASNELTLRKHRDFVEDIKLQYTYPRIDTEVSKKLNHLLKSPFCIHPGTGRVCVPLLASQVESFDPSAVPTVGQLLMELEELARSGGSVGNGGVDDKTGWEKTSLRPYVELFEKYVEGLVKEGVRGRKEEKAESMEF</sequence>